<comment type="caution">
    <text evidence="5">The sequence shown here is derived from an EMBL/GenBank/DDBJ whole genome shotgun (WGS) entry which is preliminary data.</text>
</comment>
<dbReference type="PANTHER" id="PTHR44846:SF1">
    <property type="entry name" value="MANNOSYL-D-GLYCERATE TRANSPORT_METABOLISM SYSTEM REPRESSOR MNGR-RELATED"/>
    <property type="match status" value="1"/>
</dbReference>
<dbReference type="CDD" id="cd07377">
    <property type="entry name" value="WHTH_GntR"/>
    <property type="match status" value="1"/>
</dbReference>
<keyword evidence="3" id="KW-0804">Transcription</keyword>
<keyword evidence="2" id="KW-0238">DNA-binding</keyword>
<dbReference type="InterPro" id="IPR050679">
    <property type="entry name" value="Bact_HTH_transcr_reg"/>
</dbReference>
<dbReference type="SMART" id="SM00866">
    <property type="entry name" value="UTRA"/>
    <property type="match status" value="1"/>
</dbReference>
<accession>A0ABU0J504</accession>
<dbReference type="PANTHER" id="PTHR44846">
    <property type="entry name" value="MANNOSYL-D-GLYCERATE TRANSPORT/METABOLISM SYSTEM REPRESSOR MNGR-RELATED"/>
    <property type="match status" value="1"/>
</dbReference>
<name>A0ABU0J504_9HYPH</name>
<dbReference type="SUPFAM" id="SSF46785">
    <property type="entry name" value="Winged helix' DNA-binding domain"/>
    <property type="match status" value="1"/>
</dbReference>
<evidence type="ECO:0000313" key="6">
    <source>
        <dbReference type="Proteomes" id="UP001242480"/>
    </source>
</evidence>
<keyword evidence="6" id="KW-1185">Reference proteome</keyword>
<proteinExistence type="predicted"/>
<sequence length="242" mass="26876">MSSEGLPKLALWRRVQQDIEQQIRSGSLQPGAWLPSEGQLAASFDVHRHTVRRAIARLREKELVTVVHGKGAYVTDRQICYRIGRATRMTAAILRTGRTAQRRVLSSSEIRADKRLAALLSLPTGHPVCRVRTLRMIDEQPVSLTTYFYPLPRFAGIGRSIAETGSVSEALGRYGVTRMQRNDMHIRASLPSVQEARTLQIGRSKPLVELLSVNLDASGVPIQHVHGKIVSECLDVVVSLND</sequence>
<dbReference type="PROSITE" id="PS50949">
    <property type="entry name" value="HTH_GNTR"/>
    <property type="match status" value="1"/>
</dbReference>
<dbReference type="Pfam" id="PF00392">
    <property type="entry name" value="GntR"/>
    <property type="match status" value="1"/>
</dbReference>
<dbReference type="EMBL" id="JAUSVX010000003">
    <property type="protein sequence ID" value="MDQ0469344.1"/>
    <property type="molecule type" value="Genomic_DNA"/>
</dbReference>
<reference evidence="5 6" key="1">
    <citation type="submission" date="2023-07" db="EMBL/GenBank/DDBJ databases">
        <title>Genomic Encyclopedia of Type Strains, Phase IV (KMG-IV): sequencing the most valuable type-strain genomes for metagenomic binning, comparative biology and taxonomic classification.</title>
        <authorList>
            <person name="Goeker M."/>
        </authorList>
    </citation>
    <scope>NUCLEOTIDE SEQUENCE [LARGE SCALE GENOMIC DNA]</scope>
    <source>
        <strain evidence="5 6">DSM 19619</strain>
    </source>
</reference>
<dbReference type="NCBIfam" id="TIGR02325">
    <property type="entry name" value="C_P_lyase_phnF"/>
    <property type="match status" value="1"/>
</dbReference>
<dbReference type="InterPro" id="IPR012702">
    <property type="entry name" value="CP_lyase_PhnF"/>
</dbReference>
<feature type="domain" description="HTH gntR-type" evidence="4">
    <location>
        <begin position="9"/>
        <end position="77"/>
    </location>
</feature>
<dbReference type="Gene3D" id="1.10.10.10">
    <property type="entry name" value="Winged helix-like DNA-binding domain superfamily/Winged helix DNA-binding domain"/>
    <property type="match status" value="1"/>
</dbReference>
<dbReference type="Proteomes" id="UP001242480">
    <property type="component" value="Unassembled WGS sequence"/>
</dbReference>
<evidence type="ECO:0000259" key="4">
    <source>
        <dbReference type="PROSITE" id="PS50949"/>
    </source>
</evidence>
<keyword evidence="1" id="KW-0805">Transcription regulation</keyword>
<dbReference type="InterPro" id="IPR028978">
    <property type="entry name" value="Chorismate_lyase_/UTRA_dom_sf"/>
</dbReference>
<dbReference type="InterPro" id="IPR036390">
    <property type="entry name" value="WH_DNA-bd_sf"/>
</dbReference>
<dbReference type="InterPro" id="IPR036388">
    <property type="entry name" value="WH-like_DNA-bd_sf"/>
</dbReference>
<evidence type="ECO:0000256" key="2">
    <source>
        <dbReference type="ARBA" id="ARBA00023125"/>
    </source>
</evidence>
<dbReference type="Pfam" id="PF07702">
    <property type="entry name" value="UTRA"/>
    <property type="match status" value="1"/>
</dbReference>
<organism evidence="5 6">
    <name type="scientific">Labrys wisconsinensis</name>
    <dbReference type="NCBI Taxonomy" id="425677"/>
    <lineage>
        <taxon>Bacteria</taxon>
        <taxon>Pseudomonadati</taxon>
        <taxon>Pseudomonadota</taxon>
        <taxon>Alphaproteobacteria</taxon>
        <taxon>Hyphomicrobiales</taxon>
        <taxon>Xanthobacteraceae</taxon>
        <taxon>Labrys</taxon>
    </lineage>
</organism>
<gene>
    <name evidence="5" type="ORF">QO011_002355</name>
</gene>
<dbReference type="SMART" id="SM00345">
    <property type="entry name" value="HTH_GNTR"/>
    <property type="match status" value="1"/>
</dbReference>
<dbReference type="SUPFAM" id="SSF64288">
    <property type="entry name" value="Chorismate lyase-like"/>
    <property type="match status" value="1"/>
</dbReference>
<protein>
    <submittedName>
        <fullName evidence="5">GntR family phosphonate transport system transcriptional regulator</fullName>
    </submittedName>
</protein>
<dbReference type="InterPro" id="IPR011663">
    <property type="entry name" value="UTRA"/>
</dbReference>
<evidence type="ECO:0000256" key="1">
    <source>
        <dbReference type="ARBA" id="ARBA00023015"/>
    </source>
</evidence>
<evidence type="ECO:0000256" key="3">
    <source>
        <dbReference type="ARBA" id="ARBA00023163"/>
    </source>
</evidence>
<dbReference type="InterPro" id="IPR000524">
    <property type="entry name" value="Tscrpt_reg_HTH_GntR"/>
</dbReference>
<evidence type="ECO:0000313" key="5">
    <source>
        <dbReference type="EMBL" id="MDQ0469344.1"/>
    </source>
</evidence>
<dbReference type="RefSeq" id="WP_307271945.1">
    <property type="nucleotide sequence ID" value="NZ_JAUSVX010000003.1"/>
</dbReference>
<dbReference type="PRINTS" id="PR00035">
    <property type="entry name" value="HTHGNTR"/>
</dbReference>
<dbReference type="Gene3D" id="3.40.1410.10">
    <property type="entry name" value="Chorismate lyase-like"/>
    <property type="match status" value="1"/>
</dbReference>